<name>A0ABR2MWM7_9ASPA</name>
<dbReference type="Proteomes" id="UP001412067">
    <property type="component" value="Unassembled WGS sequence"/>
</dbReference>
<sequence>MYASSTLPPPAFFSSIVLFTASIFLSTATFAFCCCLSRQWLKLYLILFSDLTAWETIADDQYLIFLIVSISKIDVC</sequence>
<evidence type="ECO:0000313" key="3">
    <source>
        <dbReference type="Proteomes" id="UP001412067"/>
    </source>
</evidence>
<gene>
    <name evidence="2" type="ORF">KSP40_PGU008900</name>
</gene>
<dbReference type="EMBL" id="JBBWWR010000004">
    <property type="protein sequence ID" value="KAK8968079.1"/>
    <property type="molecule type" value="Genomic_DNA"/>
</dbReference>
<proteinExistence type="predicted"/>
<accession>A0ABR2MWM7</accession>
<organism evidence="2 3">
    <name type="scientific">Platanthera guangdongensis</name>
    <dbReference type="NCBI Taxonomy" id="2320717"/>
    <lineage>
        <taxon>Eukaryota</taxon>
        <taxon>Viridiplantae</taxon>
        <taxon>Streptophyta</taxon>
        <taxon>Embryophyta</taxon>
        <taxon>Tracheophyta</taxon>
        <taxon>Spermatophyta</taxon>
        <taxon>Magnoliopsida</taxon>
        <taxon>Liliopsida</taxon>
        <taxon>Asparagales</taxon>
        <taxon>Orchidaceae</taxon>
        <taxon>Orchidoideae</taxon>
        <taxon>Orchideae</taxon>
        <taxon>Orchidinae</taxon>
        <taxon>Platanthera</taxon>
    </lineage>
</organism>
<feature type="transmembrane region" description="Helical" evidence="1">
    <location>
        <begin position="12"/>
        <end position="36"/>
    </location>
</feature>
<evidence type="ECO:0000313" key="2">
    <source>
        <dbReference type="EMBL" id="KAK8968079.1"/>
    </source>
</evidence>
<keyword evidence="1" id="KW-0812">Transmembrane</keyword>
<protein>
    <submittedName>
        <fullName evidence="2">Uncharacterized protein</fullName>
    </submittedName>
</protein>
<keyword evidence="1" id="KW-1133">Transmembrane helix</keyword>
<comment type="caution">
    <text evidence="2">The sequence shown here is derived from an EMBL/GenBank/DDBJ whole genome shotgun (WGS) entry which is preliminary data.</text>
</comment>
<keyword evidence="1" id="KW-0472">Membrane</keyword>
<keyword evidence="3" id="KW-1185">Reference proteome</keyword>
<evidence type="ECO:0000256" key="1">
    <source>
        <dbReference type="SAM" id="Phobius"/>
    </source>
</evidence>
<reference evidence="2 3" key="1">
    <citation type="journal article" date="2022" name="Nat. Plants">
        <title>Genomes of leafy and leafless Platanthera orchids illuminate the evolution of mycoheterotrophy.</title>
        <authorList>
            <person name="Li M.H."/>
            <person name="Liu K.W."/>
            <person name="Li Z."/>
            <person name="Lu H.C."/>
            <person name="Ye Q.L."/>
            <person name="Zhang D."/>
            <person name="Wang J.Y."/>
            <person name="Li Y.F."/>
            <person name="Zhong Z.M."/>
            <person name="Liu X."/>
            <person name="Yu X."/>
            <person name="Liu D.K."/>
            <person name="Tu X.D."/>
            <person name="Liu B."/>
            <person name="Hao Y."/>
            <person name="Liao X.Y."/>
            <person name="Jiang Y.T."/>
            <person name="Sun W.H."/>
            <person name="Chen J."/>
            <person name="Chen Y.Q."/>
            <person name="Ai Y."/>
            <person name="Zhai J.W."/>
            <person name="Wu S.S."/>
            <person name="Zhou Z."/>
            <person name="Hsiao Y.Y."/>
            <person name="Wu W.L."/>
            <person name="Chen Y.Y."/>
            <person name="Lin Y.F."/>
            <person name="Hsu J.L."/>
            <person name="Li C.Y."/>
            <person name="Wang Z.W."/>
            <person name="Zhao X."/>
            <person name="Zhong W.Y."/>
            <person name="Ma X.K."/>
            <person name="Ma L."/>
            <person name="Huang J."/>
            <person name="Chen G.Z."/>
            <person name="Huang M.Z."/>
            <person name="Huang L."/>
            <person name="Peng D.H."/>
            <person name="Luo Y.B."/>
            <person name="Zou S.Q."/>
            <person name="Chen S.P."/>
            <person name="Lan S."/>
            <person name="Tsai W.C."/>
            <person name="Van de Peer Y."/>
            <person name="Liu Z.J."/>
        </authorList>
    </citation>
    <scope>NUCLEOTIDE SEQUENCE [LARGE SCALE GENOMIC DNA]</scope>
    <source>
        <strain evidence="2">Lor288</strain>
    </source>
</reference>